<evidence type="ECO:0000256" key="3">
    <source>
        <dbReference type="ARBA" id="ARBA00022530"/>
    </source>
</evidence>
<evidence type="ECO:0000256" key="2">
    <source>
        <dbReference type="ARBA" id="ARBA00022525"/>
    </source>
</evidence>
<proteinExistence type="predicted"/>
<dbReference type="PRINTS" id="PR00007">
    <property type="entry name" value="COMPLEMNTC1Q"/>
</dbReference>
<dbReference type="EMBL" id="SRMA01025058">
    <property type="protein sequence ID" value="TRY99609.1"/>
    <property type="molecule type" value="Genomic_DNA"/>
</dbReference>
<evidence type="ECO:0000313" key="7">
    <source>
        <dbReference type="Proteomes" id="UP000316079"/>
    </source>
</evidence>
<dbReference type="InterPro" id="IPR001073">
    <property type="entry name" value="C1q_dom"/>
</dbReference>
<comment type="subcellular location">
    <subcellularLocation>
        <location evidence="1">Secreted</location>
        <location evidence="1">Extracellular space</location>
        <location evidence="1">Extracellular matrix</location>
    </subcellularLocation>
</comment>
<dbReference type="Gene3D" id="2.60.120.40">
    <property type="match status" value="1"/>
</dbReference>
<gene>
    <name evidence="6" type="ORF">DNTS_004810</name>
</gene>
<organism evidence="6 7">
    <name type="scientific">Danionella cerebrum</name>
    <dbReference type="NCBI Taxonomy" id="2873325"/>
    <lineage>
        <taxon>Eukaryota</taxon>
        <taxon>Metazoa</taxon>
        <taxon>Chordata</taxon>
        <taxon>Craniata</taxon>
        <taxon>Vertebrata</taxon>
        <taxon>Euteleostomi</taxon>
        <taxon>Actinopterygii</taxon>
        <taxon>Neopterygii</taxon>
        <taxon>Teleostei</taxon>
        <taxon>Ostariophysi</taxon>
        <taxon>Cypriniformes</taxon>
        <taxon>Danionidae</taxon>
        <taxon>Danioninae</taxon>
        <taxon>Danionella</taxon>
    </lineage>
</organism>
<feature type="signal peptide" evidence="4">
    <location>
        <begin position="1"/>
        <end position="26"/>
    </location>
</feature>
<evidence type="ECO:0000256" key="4">
    <source>
        <dbReference type="SAM" id="SignalP"/>
    </source>
</evidence>
<dbReference type="PANTHER" id="PTHR15427">
    <property type="entry name" value="EMILIN ELASTIN MICROFIBRIL INTERFACE-LOCATED PROTEIN ELASTIN MICROFIBRIL INTERFACER"/>
    <property type="match status" value="1"/>
</dbReference>
<dbReference type="SUPFAM" id="SSF49842">
    <property type="entry name" value="TNF-like"/>
    <property type="match status" value="1"/>
</dbReference>
<name>A0A553RBP8_9TELE</name>
<dbReference type="InterPro" id="IPR008983">
    <property type="entry name" value="Tumour_necrosis_fac-like_dom"/>
</dbReference>
<evidence type="ECO:0000313" key="6">
    <source>
        <dbReference type="EMBL" id="TRY99609.1"/>
    </source>
</evidence>
<dbReference type="Pfam" id="PF00386">
    <property type="entry name" value="C1q"/>
    <property type="match status" value="1"/>
</dbReference>
<keyword evidence="2" id="KW-0964">Secreted</keyword>
<dbReference type="InterPro" id="IPR050392">
    <property type="entry name" value="Collagen/C1q_domain"/>
</dbReference>
<feature type="domain" description="C1q" evidence="5">
    <location>
        <begin position="80"/>
        <end position="199"/>
    </location>
</feature>
<evidence type="ECO:0000259" key="5">
    <source>
        <dbReference type="SMART" id="SM00110"/>
    </source>
</evidence>
<dbReference type="AlphaFoldDB" id="A0A553RBP8"/>
<dbReference type="PANTHER" id="PTHR15427:SF43">
    <property type="entry name" value="COMPLEMENT COMPONENT 1, Q SUBCOMPONENT, B CHAIN PRECURSOR"/>
    <property type="match status" value="1"/>
</dbReference>
<comment type="caution">
    <text evidence="6">The sequence shown here is derived from an EMBL/GenBank/DDBJ whole genome shotgun (WGS) entry which is preliminary data.</text>
</comment>
<feature type="chain" id="PRO_5022241291" description="C1q domain-containing protein" evidence="4">
    <location>
        <begin position="27"/>
        <end position="201"/>
    </location>
</feature>
<accession>A0A553RBP8</accession>
<protein>
    <recommendedName>
        <fullName evidence="5">C1q domain-containing protein</fullName>
    </recommendedName>
</protein>
<evidence type="ECO:0000256" key="1">
    <source>
        <dbReference type="ARBA" id="ARBA00004498"/>
    </source>
</evidence>
<keyword evidence="3" id="KW-0272">Extracellular matrix</keyword>
<dbReference type="SMART" id="SM00110">
    <property type="entry name" value="C1Q"/>
    <property type="match status" value="1"/>
</dbReference>
<sequence>MVLICISAHTVILFTALLLLVASSGSDTCTGRGYFGKPGIPGIPGTDGKDGLKGIKGDPGENATRVIGLKGDPGDPGLLGRPVRYRSLPLPVLSNSKVSFDHPIVPGEVADEAVSVTISGMYHISYHVTFTQSVCLKIFVGEEGKVGFCHSPKSIMVTSASMVLPLNKGDKLSIRATEQSYLLSRDVDCTFTGFMLFPTNQ</sequence>
<keyword evidence="4" id="KW-0732">Signal</keyword>
<dbReference type="Proteomes" id="UP000316079">
    <property type="component" value="Unassembled WGS sequence"/>
</dbReference>
<dbReference type="OrthoDB" id="8964326at2759"/>
<keyword evidence="7" id="KW-1185">Reference proteome</keyword>
<reference evidence="6 7" key="1">
    <citation type="journal article" date="2019" name="Sci. Data">
        <title>Hybrid genome assembly and annotation of Danionella translucida.</title>
        <authorList>
            <person name="Kadobianskyi M."/>
            <person name="Schulze L."/>
            <person name="Schuelke M."/>
            <person name="Judkewitz B."/>
        </authorList>
    </citation>
    <scope>NUCLEOTIDE SEQUENCE [LARGE SCALE GENOMIC DNA]</scope>
    <source>
        <strain evidence="6 7">Bolton</strain>
    </source>
</reference>